<sequence length="60" mass="6595">MNTYTPSVAVSKENGLKMTVNDPMTDHMMKNPEKTAFVAFESGSKSKTAKGKTDNEQEIV</sequence>
<proteinExistence type="predicted"/>
<name>A0A4Y9JVX2_9PAST</name>
<reference evidence="1 2" key="1">
    <citation type="submission" date="2019-03" db="EMBL/GenBank/DDBJ databases">
        <title>Diversity of the mouse oral microbiome.</title>
        <authorList>
            <person name="Joseph S."/>
            <person name="Aduse-Opoku J."/>
            <person name="Curtis M."/>
            <person name="Wade W."/>
            <person name="Hashim A."/>
        </authorList>
    </citation>
    <scope>NUCLEOTIDE SEQUENCE [LARGE SCALE GENOMIC DNA]</scope>
    <source>
        <strain evidence="1 2">WT12</strain>
    </source>
</reference>
<organism evidence="1 2">
    <name type="scientific">Muribacter muris</name>
    <dbReference type="NCBI Taxonomy" id="67855"/>
    <lineage>
        <taxon>Bacteria</taxon>
        <taxon>Pseudomonadati</taxon>
        <taxon>Pseudomonadota</taxon>
        <taxon>Gammaproteobacteria</taxon>
        <taxon>Pasteurellales</taxon>
        <taxon>Pasteurellaceae</taxon>
        <taxon>Muribacter</taxon>
    </lineage>
</organism>
<dbReference type="Proteomes" id="UP000297396">
    <property type="component" value="Unassembled WGS sequence"/>
</dbReference>
<accession>A0A4Y9JVX2</accession>
<evidence type="ECO:0000313" key="2">
    <source>
        <dbReference type="Proteomes" id="UP000297396"/>
    </source>
</evidence>
<dbReference type="AlphaFoldDB" id="A0A4Y9JVX2"/>
<evidence type="ECO:0000313" key="1">
    <source>
        <dbReference type="EMBL" id="TFV08596.1"/>
    </source>
</evidence>
<gene>
    <name evidence="1" type="ORF">E4T80_09915</name>
</gene>
<dbReference type="EMBL" id="SPPA01000023">
    <property type="protein sequence ID" value="TFV08596.1"/>
    <property type="molecule type" value="Genomic_DNA"/>
</dbReference>
<comment type="caution">
    <text evidence="1">The sequence shown here is derived from an EMBL/GenBank/DDBJ whole genome shotgun (WGS) entry which is preliminary data.</text>
</comment>
<dbReference type="RefSeq" id="WP_135057974.1">
    <property type="nucleotide sequence ID" value="NZ_JADGLC010000023.1"/>
</dbReference>
<protein>
    <submittedName>
        <fullName evidence="1">Uncharacterized protein</fullName>
    </submittedName>
</protein>